<dbReference type="AlphaFoldDB" id="A0A0F9E8Y4"/>
<proteinExistence type="predicted"/>
<feature type="transmembrane region" description="Helical" evidence="1">
    <location>
        <begin position="12"/>
        <end position="31"/>
    </location>
</feature>
<organism evidence="2">
    <name type="scientific">marine sediment metagenome</name>
    <dbReference type="NCBI Taxonomy" id="412755"/>
    <lineage>
        <taxon>unclassified sequences</taxon>
        <taxon>metagenomes</taxon>
        <taxon>ecological metagenomes</taxon>
    </lineage>
</organism>
<sequence>GELVVEETPLEVLLGVTVAVQGGILLYGTLLHQVGM</sequence>
<name>A0A0F9E8Y4_9ZZZZ</name>
<keyword evidence="1" id="KW-0812">Transmembrane</keyword>
<accession>A0A0F9E8Y4</accession>
<keyword evidence="1" id="KW-1133">Transmembrane helix</keyword>
<keyword evidence="1" id="KW-0472">Membrane</keyword>
<feature type="non-terminal residue" evidence="2">
    <location>
        <position position="1"/>
    </location>
</feature>
<evidence type="ECO:0000256" key="1">
    <source>
        <dbReference type="SAM" id="Phobius"/>
    </source>
</evidence>
<comment type="caution">
    <text evidence="2">The sequence shown here is derived from an EMBL/GenBank/DDBJ whole genome shotgun (WGS) entry which is preliminary data.</text>
</comment>
<evidence type="ECO:0000313" key="2">
    <source>
        <dbReference type="EMBL" id="KKL62711.1"/>
    </source>
</evidence>
<protein>
    <submittedName>
        <fullName evidence="2">Uncharacterized protein</fullName>
    </submittedName>
</protein>
<dbReference type="EMBL" id="LAZR01028403">
    <property type="protein sequence ID" value="KKL62711.1"/>
    <property type="molecule type" value="Genomic_DNA"/>
</dbReference>
<reference evidence="2" key="1">
    <citation type="journal article" date="2015" name="Nature">
        <title>Complex archaea that bridge the gap between prokaryotes and eukaryotes.</title>
        <authorList>
            <person name="Spang A."/>
            <person name="Saw J.H."/>
            <person name="Jorgensen S.L."/>
            <person name="Zaremba-Niedzwiedzka K."/>
            <person name="Martijn J."/>
            <person name="Lind A.E."/>
            <person name="van Eijk R."/>
            <person name="Schleper C."/>
            <person name="Guy L."/>
            <person name="Ettema T.J."/>
        </authorList>
    </citation>
    <scope>NUCLEOTIDE SEQUENCE</scope>
</reference>
<gene>
    <name evidence="2" type="ORF">LCGC14_2182440</name>
</gene>